<feature type="transmembrane region" description="Helical" evidence="1">
    <location>
        <begin position="634"/>
        <end position="651"/>
    </location>
</feature>
<keyword evidence="1" id="KW-0812">Transmembrane</keyword>
<dbReference type="OrthoDB" id="1433at10239"/>
<keyword evidence="1" id="KW-1133">Transmembrane helix</keyword>
<keyword evidence="1" id="KW-0472">Membrane</keyword>
<evidence type="ECO:0000256" key="1">
    <source>
        <dbReference type="SAM" id="Phobius"/>
    </source>
</evidence>
<gene>
    <name evidence="2" type="ORF">EPTV-WA-036</name>
</gene>
<dbReference type="InterPro" id="IPR007585">
    <property type="entry name" value="Poxvirus_E2"/>
</dbReference>
<dbReference type="Proteomes" id="UP000217428">
    <property type="component" value="Segment"/>
</dbReference>
<keyword evidence="3" id="KW-1185">Reference proteome</keyword>
<sequence length="732" mass="86072">MLSINAIKDSFNDNNSKTITEAFYNLKLNEALRYILINLHPQQLPKKWYTEIVEVCATKLYLFKPQHILFTDLVSILTYQKNISLYANHINFFKNDILMHCSSEIITKCIEYLILSDDDIRLLKDRFSYKELEYFLTYINEDSILSMNYIFNETLTENIFIKNHYMYECLYDHQTYSVTFLQEMLYKYGIVPNNIGIIDFISKEIVIEILIACKEEKDIIKFIDMLDEDIKTSEVVQNFVIDRVMSSNCANLFKFYISEYLFDQRDKFGIFQKIFFDIDDDITKYKNISKQYLETICNNIDRYESHLEYIVNYIIQNNYIDLLALIINSIPKSILTEELCIRIVCDSKIKVSVCSLPIHSSLVMTVCKQMKYVDMVEFLDTLDINLLIEKDVELITDYTFTTNWFNKCNELINVYIKKYKFSPLMMKKLMFDYPLTLESSMYLLNTIELQKEISTFYPNIASSFIYLLNNKYKLKQKRILNKNVDIPCKKFNKDYKTILLKPDSKELKSTILISNIPDLYTCVMEDISKVKTKEGCCIQFKPSTKKIMSDYERIKKQIYDIAKLASYGLYYISNVYLPNWVPIVNVINGKPYTHPTRIEHCVILDISPGDFIEFNYLGQETFNIYNLTEPMSNYHAAINSLISVLFIYIVIGSVKYCKIKLEDFISSIIDSFCTGMKINEIIYEDITDVCKEINNLKSYASDSSFMFIKKNTLVKTLELCEKVCIAIILDNN</sequence>
<protein>
    <submittedName>
        <fullName evidence="2">IEV morphogenesis</fullName>
    </submittedName>
</protein>
<dbReference type="InterPro" id="IPR021155">
    <property type="entry name" value="Poxvirus_E2/O1"/>
</dbReference>
<dbReference type="Pfam" id="PF04497">
    <property type="entry name" value="Pox_E2-like"/>
    <property type="match status" value="1"/>
</dbReference>
<dbReference type="PIRSF" id="PIRSF015692">
    <property type="entry name" value="VAC_E2L"/>
    <property type="match status" value="1"/>
</dbReference>
<evidence type="ECO:0000313" key="2">
    <source>
        <dbReference type="EMBL" id="ASK51237.1"/>
    </source>
</evidence>
<reference evidence="2 3" key="1">
    <citation type="journal article" date="2017" name="Virus Genes">
        <title>Characterization of Eptesipoxvirus, a novel poxvirus from a microchiropteran bat.</title>
        <authorList>
            <person name="Tu S.L."/>
            <person name="Nakazawa Y."/>
            <person name="Gao J."/>
            <person name="Wilkins K."/>
            <person name="Gallardo-Romero N."/>
            <person name="Li Y."/>
            <person name="Emerson G.L."/>
            <person name="Carroll D.S."/>
            <person name="Upton C."/>
        </authorList>
    </citation>
    <scope>NUCLEOTIDE SEQUENCE [LARGE SCALE GENOMIC DNA]</scope>
    <source>
        <strain evidence="2 3">Washington</strain>
    </source>
</reference>
<name>A0A220T699_9POXV</name>
<accession>A0A220T699</accession>
<proteinExistence type="predicted"/>
<evidence type="ECO:0000313" key="3">
    <source>
        <dbReference type="Proteomes" id="UP000217428"/>
    </source>
</evidence>
<organism evidence="2 3">
    <name type="scientific">Eptesipox virus</name>
    <dbReference type="NCBI Taxonomy" id="1329402"/>
    <lineage>
        <taxon>Viruses</taxon>
        <taxon>Varidnaviria</taxon>
        <taxon>Bamfordvirae</taxon>
        <taxon>Nucleocytoviricota</taxon>
        <taxon>Pokkesviricetes</taxon>
        <taxon>Chitovirales</taxon>
        <taxon>Poxviridae</taxon>
        <taxon>Chordopoxvirinae</taxon>
        <taxon>Vespertilionpoxvirus</taxon>
        <taxon>Vespertilionpoxvirus eptesipox</taxon>
    </lineage>
</organism>
<dbReference type="EMBL" id="KY747497">
    <property type="protein sequence ID" value="ASK51237.1"/>
    <property type="molecule type" value="Genomic_DNA"/>
</dbReference>